<keyword evidence="3 11" id="KW-0813">Transport</keyword>
<dbReference type="GO" id="GO:0005743">
    <property type="term" value="C:mitochondrial inner membrane"/>
    <property type="evidence" value="ECO:0007669"/>
    <property type="project" value="UniProtKB-SubCell"/>
</dbReference>
<evidence type="ECO:0000256" key="4">
    <source>
        <dbReference type="ARBA" id="ARBA00022692"/>
    </source>
</evidence>
<feature type="repeat" description="Solcar" evidence="10">
    <location>
        <begin position="3"/>
        <end position="83"/>
    </location>
</feature>
<keyword evidence="8" id="KW-0496">Mitochondrion</keyword>
<feature type="repeat" description="Solcar" evidence="10">
    <location>
        <begin position="94"/>
        <end position="178"/>
    </location>
</feature>
<reference evidence="12 13" key="1">
    <citation type="submission" date="2018-08" db="EMBL/GenBank/DDBJ databases">
        <authorList>
            <person name="Laetsch R D."/>
            <person name="Stevens L."/>
            <person name="Kumar S."/>
            <person name="Blaxter L. M."/>
        </authorList>
    </citation>
    <scope>NUCLEOTIDE SEQUENCE [LARGE SCALE GENOMIC DNA]</scope>
</reference>
<dbReference type="AlphaFoldDB" id="A0A3P6SBQ4"/>
<dbReference type="InterPro" id="IPR023395">
    <property type="entry name" value="MCP_dom_sf"/>
</dbReference>
<evidence type="ECO:0000256" key="11">
    <source>
        <dbReference type="RuleBase" id="RU000488"/>
    </source>
</evidence>
<dbReference type="Gene3D" id="1.50.40.10">
    <property type="entry name" value="Mitochondrial carrier domain"/>
    <property type="match status" value="1"/>
</dbReference>
<dbReference type="PROSITE" id="PS50920">
    <property type="entry name" value="SOLCAR"/>
    <property type="match status" value="2"/>
</dbReference>
<dbReference type="Pfam" id="PF00153">
    <property type="entry name" value="Mito_carr"/>
    <property type="match status" value="2"/>
</dbReference>
<evidence type="ECO:0008006" key="14">
    <source>
        <dbReference type="Google" id="ProtNLM"/>
    </source>
</evidence>
<keyword evidence="9 10" id="KW-0472">Membrane</keyword>
<dbReference type="EMBL" id="UYRX01000019">
    <property type="protein sequence ID" value="VDK69249.1"/>
    <property type="molecule type" value="Genomic_DNA"/>
</dbReference>
<keyword evidence="13" id="KW-1185">Reference proteome</keyword>
<dbReference type="InterPro" id="IPR052465">
    <property type="entry name" value="Mito_NAD+_Carrier"/>
</dbReference>
<evidence type="ECO:0000256" key="5">
    <source>
        <dbReference type="ARBA" id="ARBA00022737"/>
    </source>
</evidence>
<evidence type="ECO:0000256" key="2">
    <source>
        <dbReference type="ARBA" id="ARBA00006375"/>
    </source>
</evidence>
<evidence type="ECO:0000256" key="8">
    <source>
        <dbReference type="ARBA" id="ARBA00023128"/>
    </source>
</evidence>
<dbReference type="InterPro" id="IPR018108">
    <property type="entry name" value="MCP_transmembrane"/>
</dbReference>
<keyword evidence="7" id="KW-1133">Transmembrane helix</keyword>
<comment type="similarity">
    <text evidence="2 11">Belongs to the mitochondrial carrier (TC 2.A.29) family.</text>
</comment>
<organism evidence="12 13">
    <name type="scientific">Litomosoides sigmodontis</name>
    <name type="common">Filarial nematode worm</name>
    <dbReference type="NCBI Taxonomy" id="42156"/>
    <lineage>
        <taxon>Eukaryota</taxon>
        <taxon>Metazoa</taxon>
        <taxon>Ecdysozoa</taxon>
        <taxon>Nematoda</taxon>
        <taxon>Chromadorea</taxon>
        <taxon>Rhabditida</taxon>
        <taxon>Spirurina</taxon>
        <taxon>Spiruromorpha</taxon>
        <taxon>Filarioidea</taxon>
        <taxon>Onchocercidae</taxon>
        <taxon>Litomosoides</taxon>
    </lineage>
</organism>
<evidence type="ECO:0000256" key="7">
    <source>
        <dbReference type="ARBA" id="ARBA00022989"/>
    </source>
</evidence>
<sequence length="239" mass="27822">MQKENYQNFIAGWGAGFIETLLLYPQTKIIFRQQLQGITAKEVFEQLRNEGCWLLYRGVLPPLIQRTTTRSVMFGMFDKFHRRFGCSECQTASARISCFACSAFMAGAVEALSCPLERTQVLLQSPRYNQCYKNTIHAFSELAKIGAKELYRGFTVVLLRNGTSNVLFFSLRKPFRDLIINCDQQYISWYGFYFYGLYDRQEGRKYLRNITSSDESGGEEIERDLRFRLSPNWACDPWT</sequence>
<dbReference type="SUPFAM" id="SSF103506">
    <property type="entry name" value="Mitochondrial carrier"/>
    <property type="match status" value="1"/>
</dbReference>
<keyword evidence="6" id="KW-0999">Mitochondrion inner membrane</keyword>
<dbReference type="PANTHER" id="PTHR46131">
    <property type="entry name" value="SD08549P"/>
    <property type="match status" value="1"/>
</dbReference>
<evidence type="ECO:0000256" key="6">
    <source>
        <dbReference type="ARBA" id="ARBA00022792"/>
    </source>
</evidence>
<keyword evidence="4 10" id="KW-0812">Transmembrane</keyword>
<evidence type="ECO:0000313" key="13">
    <source>
        <dbReference type="Proteomes" id="UP000277928"/>
    </source>
</evidence>
<dbReference type="PANTHER" id="PTHR46131:SF1">
    <property type="entry name" value="SD08549P"/>
    <property type="match status" value="1"/>
</dbReference>
<evidence type="ECO:0000256" key="1">
    <source>
        <dbReference type="ARBA" id="ARBA00004448"/>
    </source>
</evidence>
<gene>
    <name evidence="12" type="ORF">NLS_LOCUS709</name>
</gene>
<protein>
    <recommendedName>
        <fullName evidence="14">Mitochondrial carrier protein</fullName>
    </recommendedName>
</protein>
<dbReference type="STRING" id="42156.A0A3P6SBQ4"/>
<evidence type="ECO:0000256" key="10">
    <source>
        <dbReference type="PROSITE-ProRule" id="PRU00282"/>
    </source>
</evidence>
<evidence type="ECO:0000256" key="9">
    <source>
        <dbReference type="ARBA" id="ARBA00023136"/>
    </source>
</evidence>
<evidence type="ECO:0000256" key="3">
    <source>
        <dbReference type="ARBA" id="ARBA00022448"/>
    </source>
</evidence>
<proteinExistence type="inferred from homology"/>
<evidence type="ECO:0000313" key="12">
    <source>
        <dbReference type="EMBL" id="VDK69249.1"/>
    </source>
</evidence>
<accession>A0A3P6SBQ4</accession>
<comment type="subcellular location">
    <subcellularLocation>
        <location evidence="1">Mitochondrion inner membrane</location>
        <topology evidence="1">Multi-pass membrane protein</topology>
    </subcellularLocation>
</comment>
<keyword evidence="5" id="KW-0677">Repeat</keyword>
<dbReference type="GO" id="GO:0051724">
    <property type="term" value="F:NAD transmembrane transporter activity"/>
    <property type="evidence" value="ECO:0007669"/>
    <property type="project" value="TreeGrafter"/>
</dbReference>
<name>A0A3P6SBQ4_LITSI</name>
<dbReference type="Proteomes" id="UP000277928">
    <property type="component" value="Unassembled WGS sequence"/>
</dbReference>
<dbReference type="OrthoDB" id="2139348at2759"/>